<feature type="transmembrane region" description="Helical" evidence="1">
    <location>
        <begin position="412"/>
        <end position="434"/>
    </location>
</feature>
<feature type="transmembrane region" description="Helical" evidence="1">
    <location>
        <begin position="178"/>
        <end position="199"/>
    </location>
</feature>
<evidence type="ECO:0000313" key="2">
    <source>
        <dbReference type="EMBL" id="MFD1512529.1"/>
    </source>
</evidence>
<feature type="transmembrane region" description="Helical" evidence="1">
    <location>
        <begin position="211"/>
        <end position="228"/>
    </location>
</feature>
<dbReference type="AlphaFoldDB" id="A0ABD6ASA9"/>
<dbReference type="Proteomes" id="UP001597187">
    <property type="component" value="Unassembled WGS sequence"/>
</dbReference>
<feature type="transmembrane region" description="Helical" evidence="1">
    <location>
        <begin position="152"/>
        <end position="172"/>
    </location>
</feature>
<dbReference type="EMBL" id="JBHUDC010000002">
    <property type="protein sequence ID" value="MFD1512529.1"/>
    <property type="molecule type" value="Genomic_DNA"/>
</dbReference>
<feature type="transmembrane region" description="Helical" evidence="1">
    <location>
        <begin position="126"/>
        <end position="145"/>
    </location>
</feature>
<sequence>MSISSALSSRLNSYPEDASTRLKKVFFALFGDRIGASVFLAVVLFGLMFVRQGFFINDNWTIANTLVGVADGHLWIDEVRYGVADSPGVFLVDGDLYGRNFGHVFFALPFLWALEGVSQVADPRVAFAALWSLLLLGLVLLQGTIFNYETEFSVVGSGLALLIFAGNLAVATPLDPKWFPLIALELSTVVASAFVAVLLYRLLARIHSRRVGVFAGLTTILATGFGFWSSIPKRHAVVTCLLFATIYCLYRSREAGDTRKMRQFRALAYVWVGLVTWVNAMEGLVIFITLLAVDIPTAPSNDLRTAIITVIAFSVSLVPFFLTNYLVIGSPIEPPHLWPAYDGGTVSSGQSGRSNSNSGGGASSKLLILTNLFGRGITVMFEQPLRLVGTFLRSGSVAQPFIDKGNAEVELAMVETAPILGVFVAFPALLFVKVKNGFTIPDRKSPVFAVDVFVFIFAILFFLVYIPKLPLHAQIGARYLIPLYALGLYGIARLSIIREVFEKQSRMVYWTTASGVLIGGQSLLIYLIISDTTGTDLLQTHAWIGLGVATLVGGWALLSVTKRRSSRLGAVCIGLAVAAGTTFILLTNLSHLASVGDFVIPIARWLALRFLIA</sequence>
<accession>A0ABD6ASA9</accession>
<feature type="transmembrane region" description="Helical" evidence="1">
    <location>
        <begin position="479"/>
        <end position="496"/>
    </location>
</feature>
<gene>
    <name evidence="2" type="ORF">ACFSBT_04445</name>
</gene>
<feature type="transmembrane region" description="Helical" evidence="1">
    <location>
        <begin position="446"/>
        <end position="467"/>
    </location>
</feature>
<keyword evidence="1" id="KW-0812">Transmembrane</keyword>
<keyword evidence="1" id="KW-1133">Transmembrane helix</keyword>
<feature type="transmembrane region" description="Helical" evidence="1">
    <location>
        <begin position="25"/>
        <end position="50"/>
    </location>
</feature>
<keyword evidence="1" id="KW-0472">Membrane</keyword>
<comment type="caution">
    <text evidence="2">The sequence shown here is derived from an EMBL/GenBank/DDBJ whole genome shotgun (WGS) entry which is preliminary data.</text>
</comment>
<feature type="transmembrane region" description="Helical" evidence="1">
    <location>
        <begin position="568"/>
        <end position="586"/>
    </location>
</feature>
<dbReference type="RefSeq" id="WP_250872505.1">
    <property type="nucleotide sequence ID" value="NZ_JALXFV010000002.1"/>
</dbReference>
<evidence type="ECO:0000256" key="1">
    <source>
        <dbReference type="SAM" id="Phobius"/>
    </source>
</evidence>
<feature type="transmembrane region" description="Helical" evidence="1">
    <location>
        <begin position="541"/>
        <end position="561"/>
    </location>
</feature>
<protein>
    <submittedName>
        <fullName evidence="2">Glycosyltransferase family 39 protein</fullName>
    </submittedName>
</protein>
<feature type="transmembrane region" description="Helical" evidence="1">
    <location>
        <begin position="508"/>
        <end position="529"/>
    </location>
</feature>
<reference evidence="2 3" key="1">
    <citation type="journal article" date="2019" name="Int. J. Syst. Evol. Microbiol.">
        <title>The Global Catalogue of Microorganisms (GCM) 10K type strain sequencing project: providing services to taxonomists for standard genome sequencing and annotation.</title>
        <authorList>
            <consortium name="The Broad Institute Genomics Platform"/>
            <consortium name="The Broad Institute Genome Sequencing Center for Infectious Disease"/>
            <person name="Wu L."/>
            <person name="Ma J."/>
        </authorList>
    </citation>
    <scope>NUCLEOTIDE SEQUENCE [LARGE SCALE GENOMIC DNA]</scope>
    <source>
        <strain evidence="2 3">CGMCC 1.12563</strain>
    </source>
</reference>
<organism evidence="2 3">
    <name type="scientific">Halomarina rubra</name>
    <dbReference type="NCBI Taxonomy" id="2071873"/>
    <lineage>
        <taxon>Archaea</taxon>
        <taxon>Methanobacteriati</taxon>
        <taxon>Methanobacteriota</taxon>
        <taxon>Stenosarchaea group</taxon>
        <taxon>Halobacteria</taxon>
        <taxon>Halobacteriales</taxon>
        <taxon>Natronomonadaceae</taxon>
        <taxon>Halomarina</taxon>
    </lineage>
</organism>
<evidence type="ECO:0000313" key="3">
    <source>
        <dbReference type="Proteomes" id="UP001597187"/>
    </source>
</evidence>
<keyword evidence="3" id="KW-1185">Reference proteome</keyword>
<proteinExistence type="predicted"/>
<name>A0ABD6ASA9_9EURY</name>
<feature type="transmembrane region" description="Helical" evidence="1">
    <location>
        <begin position="305"/>
        <end position="328"/>
    </location>
</feature>
<feature type="transmembrane region" description="Helical" evidence="1">
    <location>
        <begin position="270"/>
        <end position="293"/>
    </location>
</feature>